<evidence type="ECO:0000256" key="2">
    <source>
        <dbReference type="ARBA" id="ARBA00022649"/>
    </source>
</evidence>
<keyword evidence="4" id="KW-0547">Nucleotide-binding</keyword>
<dbReference type="EMBL" id="VDFR01000002">
    <property type="protein sequence ID" value="TNC52587.1"/>
    <property type="molecule type" value="Genomic_DNA"/>
</dbReference>
<accession>A0A5C4N1W8</accession>
<dbReference type="OrthoDB" id="4725864at2"/>
<keyword evidence="2" id="KW-1277">Toxin-antitoxin system</keyword>
<dbReference type="EMBL" id="VDFR01000001">
    <property type="protein sequence ID" value="TNC52679.1"/>
    <property type="molecule type" value="Genomic_DNA"/>
</dbReference>
<organism evidence="7 8">
    <name type="scientific">Mumia zhuanghuii</name>
    <dbReference type="NCBI Taxonomy" id="2585211"/>
    <lineage>
        <taxon>Bacteria</taxon>
        <taxon>Bacillati</taxon>
        <taxon>Actinomycetota</taxon>
        <taxon>Actinomycetes</taxon>
        <taxon>Propionibacteriales</taxon>
        <taxon>Nocardioidaceae</taxon>
        <taxon>Mumia</taxon>
    </lineage>
</organism>
<evidence type="ECO:0000256" key="5">
    <source>
        <dbReference type="ARBA" id="ARBA00022801"/>
    </source>
</evidence>
<dbReference type="GO" id="GO:0016787">
    <property type="term" value="F:hydrolase activity"/>
    <property type="evidence" value="ECO:0007669"/>
    <property type="project" value="UniProtKB-KW"/>
</dbReference>
<dbReference type="GO" id="GO:0000166">
    <property type="term" value="F:nucleotide binding"/>
    <property type="evidence" value="ECO:0007669"/>
    <property type="project" value="UniProtKB-KW"/>
</dbReference>
<dbReference type="RefSeq" id="WP_139104919.1">
    <property type="nucleotide sequence ID" value="NZ_VDFR01000001.1"/>
</dbReference>
<evidence type="ECO:0000256" key="1">
    <source>
        <dbReference type="ARBA" id="ARBA00022553"/>
    </source>
</evidence>
<evidence type="ECO:0000313" key="8">
    <source>
        <dbReference type="Proteomes" id="UP000306740"/>
    </source>
</evidence>
<dbReference type="Pfam" id="PF01934">
    <property type="entry name" value="HepT-like"/>
    <property type="match status" value="1"/>
</dbReference>
<dbReference type="InterPro" id="IPR051813">
    <property type="entry name" value="HepT_RNase_toxin"/>
</dbReference>
<dbReference type="PANTHER" id="PTHR34139">
    <property type="entry name" value="UPF0331 PROTEIN MJ0127"/>
    <property type="match status" value="1"/>
</dbReference>
<keyword evidence="5" id="KW-0378">Hydrolase</keyword>
<sequence>MQPKTPALLWDASRAATRIKEFCADRTWSDYASDPMLRAAVERQFEIIGEALGRVRKIDPDVASEIPYLPQIISFRNLLIHGYAVVNDSQVWANVTTDVDPLIEVLQRLLPELPEV</sequence>
<dbReference type="GO" id="GO:0110001">
    <property type="term" value="C:toxin-antitoxin complex"/>
    <property type="evidence" value="ECO:0007669"/>
    <property type="project" value="InterPro"/>
</dbReference>
<proteinExistence type="predicted"/>
<name>A0A5C4N1W8_9ACTN</name>
<dbReference type="AlphaFoldDB" id="A0A5C4N1W8"/>
<keyword evidence="1" id="KW-0597">Phosphoprotein</keyword>
<reference evidence="7 8" key="1">
    <citation type="submission" date="2019-05" db="EMBL/GenBank/DDBJ databases">
        <title>Mumia sp. nov., isolated from the intestinal contents of plateau pika (Ochotona curzoniae) in the Qinghai-Tibet plateau of China.</title>
        <authorList>
            <person name="Tian Z."/>
        </authorList>
    </citation>
    <scope>NUCLEOTIDE SEQUENCE [LARGE SCALE GENOMIC DNA]</scope>
    <source>
        <strain evidence="8">527</strain>
        <strain evidence="7">Z527</strain>
    </source>
</reference>
<evidence type="ECO:0000256" key="4">
    <source>
        <dbReference type="ARBA" id="ARBA00022741"/>
    </source>
</evidence>
<evidence type="ECO:0000313" key="6">
    <source>
        <dbReference type="EMBL" id="TNC52587.1"/>
    </source>
</evidence>
<dbReference type="Proteomes" id="UP000306740">
    <property type="component" value="Unassembled WGS sequence"/>
</dbReference>
<gene>
    <name evidence="7" type="ORF">FHE65_00125</name>
    <name evidence="6" type="ORF">FHE65_00340</name>
</gene>
<keyword evidence="3" id="KW-0540">Nuclease</keyword>
<dbReference type="PANTHER" id="PTHR34139:SF1">
    <property type="entry name" value="RNASE MJ1380-RELATED"/>
    <property type="match status" value="1"/>
</dbReference>
<protein>
    <submittedName>
        <fullName evidence="7">DUF86 domain-containing protein</fullName>
    </submittedName>
</protein>
<comment type="caution">
    <text evidence="7">The sequence shown here is derived from an EMBL/GenBank/DDBJ whole genome shotgun (WGS) entry which is preliminary data.</text>
</comment>
<evidence type="ECO:0000313" key="7">
    <source>
        <dbReference type="EMBL" id="TNC52679.1"/>
    </source>
</evidence>
<dbReference type="GO" id="GO:0004540">
    <property type="term" value="F:RNA nuclease activity"/>
    <property type="evidence" value="ECO:0007669"/>
    <property type="project" value="InterPro"/>
</dbReference>
<evidence type="ECO:0000256" key="3">
    <source>
        <dbReference type="ARBA" id="ARBA00022722"/>
    </source>
</evidence>
<dbReference type="InterPro" id="IPR008201">
    <property type="entry name" value="HepT-like"/>
</dbReference>